<evidence type="ECO:0000313" key="5">
    <source>
        <dbReference type="Proteomes" id="UP000199579"/>
    </source>
</evidence>
<sequence>MSREITPFALRMPPELRAKVEHAAKESRRSLNSEIVDRLDRSFGQGLSGISVSECRRSPSSVANALEMIDRLRDELLAIAASPKE</sequence>
<proteinExistence type="predicted"/>
<evidence type="ECO:0000313" key="3">
    <source>
        <dbReference type="EMBL" id="SFL26612.1"/>
    </source>
</evidence>
<name>A0A1I4G977_9GAMM</name>
<dbReference type="InterPro" id="IPR013321">
    <property type="entry name" value="Arc_rbn_hlx_hlx"/>
</dbReference>
<dbReference type="Pfam" id="PF03869">
    <property type="entry name" value="Arc"/>
    <property type="match status" value="1"/>
</dbReference>
<dbReference type="EMBL" id="FOKJ01000053">
    <property type="protein sequence ID" value="SFB46224.1"/>
    <property type="molecule type" value="Genomic_DNA"/>
</dbReference>
<evidence type="ECO:0000313" key="4">
    <source>
        <dbReference type="Proteomes" id="UP000198861"/>
    </source>
</evidence>
<gene>
    <name evidence="2" type="ORF">SAMN04244571_02985</name>
    <name evidence="3" type="ORF">SAMN04244574_03731</name>
</gene>
<reference evidence="3 5" key="2">
    <citation type="submission" date="2016-10" db="EMBL/GenBank/DDBJ databases">
        <authorList>
            <person name="de Groot N.N."/>
        </authorList>
    </citation>
    <scope>NUCLEOTIDE SEQUENCE [LARGE SCALE GENOMIC DNA]</scope>
    <source>
        <strain evidence="3 5">DSM 381</strain>
    </source>
</reference>
<dbReference type="EMBL" id="FOSX01000084">
    <property type="protein sequence ID" value="SFL26612.1"/>
    <property type="molecule type" value="Genomic_DNA"/>
</dbReference>
<dbReference type="SUPFAM" id="SSF47598">
    <property type="entry name" value="Ribbon-helix-helix"/>
    <property type="match status" value="1"/>
</dbReference>
<dbReference type="GO" id="GO:0006355">
    <property type="term" value="P:regulation of DNA-templated transcription"/>
    <property type="evidence" value="ECO:0007669"/>
    <property type="project" value="InterPro"/>
</dbReference>
<dbReference type="Proteomes" id="UP000198861">
    <property type="component" value="Unassembled WGS sequence"/>
</dbReference>
<dbReference type="GO" id="GO:0003677">
    <property type="term" value="F:DNA binding"/>
    <property type="evidence" value="ECO:0007669"/>
    <property type="project" value="InterPro"/>
</dbReference>
<evidence type="ECO:0000313" key="2">
    <source>
        <dbReference type="EMBL" id="SFB46224.1"/>
    </source>
</evidence>
<dbReference type="InterPro" id="IPR005569">
    <property type="entry name" value="Arc_DNA-bd_dom"/>
</dbReference>
<dbReference type="InterPro" id="IPR010985">
    <property type="entry name" value="Ribbon_hlx_hlx"/>
</dbReference>
<dbReference type="RefSeq" id="WP_090942874.1">
    <property type="nucleotide sequence ID" value="NZ_FOKJ01000053.1"/>
</dbReference>
<protein>
    <submittedName>
        <fullName evidence="3">Arc-like DNA binding domain-containing protein</fullName>
    </submittedName>
</protein>
<reference evidence="2 4" key="1">
    <citation type="submission" date="2016-10" db="EMBL/GenBank/DDBJ databases">
        <authorList>
            <person name="Varghese N."/>
            <person name="Submissions S."/>
        </authorList>
    </citation>
    <scope>NUCLEOTIDE SEQUENCE [LARGE SCALE GENOMIC DNA]</scope>
    <source>
        <strain evidence="2 4">DSM 282</strain>
    </source>
</reference>
<accession>A0A1I4G977</accession>
<evidence type="ECO:0000259" key="1">
    <source>
        <dbReference type="Pfam" id="PF03869"/>
    </source>
</evidence>
<feature type="domain" description="Arc-like DNA binding" evidence="1">
    <location>
        <begin position="3"/>
        <end position="45"/>
    </location>
</feature>
<keyword evidence="4" id="KW-1185">Reference proteome</keyword>
<dbReference type="Proteomes" id="UP000199579">
    <property type="component" value="Unassembled WGS sequence"/>
</dbReference>
<dbReference type="Gene3D" id="1.10.1220.10">
    <property type="entry name" value="Met repressor-like"/>
    <property type="match status" value="1"/>
</dbReference>
<dbReference type="AlphaFoldDB" id="A0A1I4G977"/>
<organism evidence="3 5">
    <name type="scientific">Azotobacter beijerinckii</name>
    <dbReference type="NCBI Taxonomy" id="170623"/>
    <lineage>
        <taxon>Bacteria</taxon>
        <taxon>Pseudomonadati</taxon>
        <taxon>Pseudomonadota</taxon>
        <taxon>Gammaproteobacteria</taxon>
        <taxon>Pseudomonadales</taxon>
        <taxon>Pseudomonadaceae</taxon>
        <taxon>Azotobacter</taxon>
    </lineage>
</organism>